<dbReference type="HOGENOM" id="CLU_1361601_0_0_1"/>
<dbReference type="EMBL" id="JH815991">
    <property type="protein sequence ID" value="EKC23769.1"/>
    <property type="molecule type" value="Genomic_DNA"/>
</dbReference>
<proteinExistence type="predicted"/>
<name>K1PXF5_MAGGI</name>
<dbReference type="AlphaFoldDB" id="K1PXF5"/>
<gene>
    <name evidence="1" type="ORF">CGI_10004669</name>
</gene>
<evidence type="ECO:0000313" key="1">
    <source>
        <dbReference type="EMBL" id="EKC23769.1"/>
    </source>
</evidence>
<accession>K1PXF5</accession>
<protein>
    <submittedName>
        <fullName evidence="1">Uncharacterized protein</fullName>
    </submittedName>
</protein>
<dbReference type="InParanoid" id="K1PXF5"/>
<reference evidence="1" key="1">
    <citation type="journal article" date="2012" name="Nature">
        <title>The oyster genome reveals stress adaptation and complexity of shell formation.</title>
        <authorList>
            <person name="Zhang G."/>
            <person name="Fang X."/>
            <person name="Guo X."/>
            <person name="Li L."/>
            <person name="Luo R."/>
            <person name="Xu F."/>
            <person name="Yang P."/>
            <person name="Zhang L."/>
            <person name="Wang X."/>
            <person name="Qi H."/>
            <person name="Xiong Z."/>
            <person name="Que H."/>
            <person name="Xie Y."/>
            <person name="Holland P.W."/>
            <person name="Paps J."/>
            <person name="Zhu Y."/>
            <person name="Wu F."/>
            <person name="Chen Y."/>
            <person name="Wang J."/>
            <person name="Peng C."/>
            <person name="Meng J."/>
            <person name="Yang L."/>
            <person name="Liu J."/>
            <person name="Wen B."/>
            <person name="Zhang N."/>
            <person name="Huang Z."/>
            <person name="Zhu Q."/>
            <person name="Feng Y."/>
            <person name="Mount A."/>
            <person name="Hedgecock D."/>
            <person name="Xu Z."/>
            <person name="Liu Y."/>
            <person name="Domazet-Loso T."/>
            <person name="Du Y."/>
            <person name="Sun X."/>
            <person name="Zhang S."/>
            <person name="Liu B."/>
            <person name="Cheng P."/>
            <person name="Jiang X."/>
            <person name="Li J."/>
            <person name="Fan D."/>
            <person name="Wang W."/>
            <person name="Fu W."/>
            <person name="Wang T."/>
            <person name="Wang B."/>
            <person name="Zhang J."/>
            <person name="Peng Z."/>
            <person name="Li Y."/>
            <person name="Li N."/>
            <person name="Wang J."/>
            <person name="Chen M."/>
            <person name="He Y."/>
            <person name="Tan F."/>
            <person name="Song X."/>
            <person name="Zheng Q."/>
            <person name="Huang R."/>
            <person name="Yang H."/>
            <person name="Du X."/>
            <person name="Chen L."/>
            <person name="Yang M."/>
            <person name="Gaffney P.M."/>
            <person name="Wang S."/>
            <person name="Luo L."/>
            <person name="She Z."/>
            <person name="Ming Y."/>
            <person name="Huang W."/>
            <person name="Zhang S."/>
            <person name="Huang B."/>
            <person name="Zhang Y."/>
            <person name="Qu T."/>
            <person name="Ni P."/>
            <person name="Miao G."/>
            <person name="Wang J."/>
            <person name="Wang Q."/>
            <person name="Steinberg C.E."/>
            <person name="Wang H."/>
            <person name="Li N."/>
            <person name="Qian L."/>
            <person name="Zhang G."/>
            <person name="Li Y."/>
            <person name="Yang H."/>
            <person name="Liu X."/>
            <person name="Wang J."/>
            <person name="Yin Y."/>
            <person name="Wang J."/>
        </authorList>
    </citation>
    <scope>NUCLEOTIDE SEQUENCE [LARGE SCALE GENOMIC DNA]</scope>
    <source>
        <strain evidence="1">05x7-T-G4-1.051#20</strain>
    </source>
</reference>
<sequence length="201" mass="22118">MSYLSAPLERLEMDLFFGLSSLKLKLCDAGVREAICFSEACVHAAKMSKTVYAFTEIFGKGHQMLLDCIKQDGSDHHLLQKLISYTSNLKEATKALQNVSGGSRGKESETEWAARLAVHFFSPLSLVQDYLLDSCSNHKVLECPCSCKSCIKYGDTSIGHPKTWFGLFDIVIGKALSPLETEVHIAATAFEVGKFTDLQAV</sequence>
<organism evidence="1">
    <name type="scientific">Magallana gigas</name>
    <name type="common">Pacific oyster</name>
    <name type="synonym">Crassostrea gigas</name>
    <dbReference type="NCBI Taxonomy" id="29159"/>
    <lineage>
        <taxon>Eukaryota</taxon>
        <taxon>Metazoa</taxon>
        <taxon>Spiralia</taxon>
        <taxon>Lophotrochozoa</taxon>
        <taxon>Mollusca</taxon>
        <taxon>Bivalvia</taxon>
        <taxon>Autobranchia</taxon>
        <taxon>Pteriomorphia</taxon>
        <taxon>Ostreida</taxon>
        <taxon>Ostreoidea</taxon>
        <taxon>Ostreidae</taxon>
        <taxon>Magallana</taxon>
    </lineage>
</organism>